<evidence type="ECO:0000256" key="4">
    <source>
        <dbReference type="ARBA" id="ARBA00022692"/>
    </source>
</evidence>
<keyword evidence="6 7" id="KW-0472">Membrane</keyword>
<evidence type="ECO:0000259" key="8">
    <source>
        <dbReference type="Pfam" id="PF09335"/>
    </source>
</evidence>
<feature type="domain" description="VTT" evidence="8">
    <location>
        <begin position="30"/>
        <end position="161"/>
    </location>
</feature>
<feature type="transmembrane region" description="Helical" evidence="7">
    <location>
        <begin position="12"/>
        <end position="30"/>
    </location>
</feature>
<evidence type="ECO:0000256" key="1">
    <source>
        <dbReference type="ARBA" id="ARBA00004651"/>
    </source>
</evidence>
<dbReference type="AlphaFoldDB" id="A0A949NFQ6"/>
<feature type="transmembrane region" description="Helical" evidence="7">
    <location>
        <begin position="177"/>
        <end position="197"/>
    </location>
</feature>
<evidence type="ECO:0000256" key="3">
    <source>
        <dbReference type="ARBA" id="ARBA00022475"/>
    </source>
</evidence>
<reference evidence="9" key="1">
    <citation type="submission" date="2021-06" db="EMBL/GenBank/DDBJ databases">
        <title>Description of novel taxa of the family Lachnospiraceae.</title>
        <authorList>
            <person name="Chaplin A.V."/>
            <person name="Sokolova S.R."/>
            <person name="Pikina A.P."/>
            <person name="Korzhanova M."/>
            <person name="Belova V."/>
            <person name="Korostin D."/>
            <person name="Efimov B.A."/>
        </authorList>
    </citation>
    <scope>NUCLEOTIDE SEQUENCE</scope>
    <source>
        <strain evidence="9">ASD5720</strain>
    </source>
</reference>
<dbReference type="Proteomes" id="UP000712157">
    <property type="component" value="Unassembled WGS sequence"/>
</dbReference>
<feature type="transmembrane region" description="Helical" evidence="7">
    <location>
        <begin position="141"/>
        <end position="162"/>
    </location>
</feature>
<accession>A0A949NFQ6</accession>
<keyword evidence="4 7" id="KW-0812">Transmembrane</keyword>
<dbReference type="GO" id="GO:0005886">
    <property type="term" value="C:plasma membrane"/>
    <property type="evidence" value="ECO:0007669"/>
    <property type="project" value="UniProtKB-SubCell"/>
</dbReference>
<keyword evidence="5 7" id="KW-1133">Transmembrane helix</keyword>
<evidence type="ECO:0000256" key="5">
    <source>
        <dbReference type="ARBA" id="ARBA00022989"/>
    </source>
</evidence>
<dbReference type="PANTHER" id="PTHR42709">
    <property type="entry name" value="ALKALINE PHOSPHATASE LIKE PROTEIN"/>
    <property type="match status" value="1"/>
</dbReference>
<dbReference type="InterPro" id="IPR051311">
    <property type="entry name" value="DedA_domain"/>
</dbReference>
<comment type="caution">
    <text evidence="9">The sequence shown here is derived from an EMBL/GenBank/DDBJ whole genome shotgun (WGS) entry which is preliminary data.</text>
</comment>
<comment type="similarity">
    <text evidence="2">Belongs to the DedA family.</text>
</comment>
<dbReference type="PANTHER" id="PTHR42709:SF6">
    <property type="entry name" value="UNDECAPRENYL PHOSPHATE TRANSPORTER A"/>
    <property type="match status" value="1"/>
</dbReference>
<name>A0A949NFQ6_9FIRM</name>
<dbReference type="InterPro" id="IPR032816">
    <property type="entry name" value="VTT_dom"/>
</dbReference>
<evidence type="ECO:0000256" key="2">
    <source>
        <dbReference type="ARBA" id="ARBA00010792"/>
    </source>
</evidence>
<evidence type="ECO:0000313" key="10">
    <source>
        <dbReference type="Proteomes" id="UP000712157"/>
    </source>
</evidence>
<dbReference type="Pfam" id="PF09335">
    <property type="entry name" value="VTT_dom"/>
    <property type="match status" value="1"/>
</dbReference>
<evidence type="ECO:0000313" key="9">
    <source>
        <dbReference type="EMBL" id="MBU9737959.1"/>
    </source>
</evidence>
<proteinExistence type="inferred from homology"/>
<organism evidence="9 10">
    <name type="scientific">Diplocloster agilis</name>
    <dbReference type="NCBI Taxonomy" id="2850323"/>
    <lineage>
        <taxon>Bacteria</taxon>
        <taxon>Bacillati</taxon>
        <taxon>Bacillota</taxon>
        <taxon>Clostridia</taxon>
        <taxon>Lachnospirales</taxon>
        <taxon>Lachnospiraceae</taxon>
        <taxon>Diplocloster</taxon>
    </lineage>
</organism>
<evidence type="ECO:0000256" key="7">
    <source>
        <dbReference type="SAM" id="Phobius"/>
    </source>
</evidence>
<comment type="subcellular location">
    <subcellularLocation>
        <location evidence="1">Cell membrane</location>
        <topology evidence="1">Multi-pass membrane protein</topology>
    </subcellularLocation>
</comment>
<evidence type="ECO:0000256" key="6">
    <source>
        <dbReference type="ARBA" id="ARBA00023136"/>
    </source>
</evidence>
<keyword evidence="10" id="KW-1185">Reference proteome</keyword>
<dbReference type="RefSeq" id="WP_158342648.1">
    <property type="nucleotide sequence ID" value="NZ_JAHQCW010000027.1"/>
</dbReference>
<protein>
    <submittedName>
        <fullName evidence="9">DedA family protein</fullName>
    </submittedName>
</protein>
<sequence length="207" mass="23221">MQDIVIKIMNEYGYLGIIFLIFIENIFPPIPSEVILTFGGFLTTCTVMNVPGVVVFATVGSVMGAFLLYYLGYFLSPSRQEQLINGKAGKFLHLKMESFQKGQSWFEKHGNTTVFFCRFIPIIRSVISVPAGMAGMDIGKFTILTTLGSFGWNLVLVSLGAWAGKSWEKIADYMKEYALVGKGILIAVVVIWFWRFIKRKKKTVCGK</sequence>
<dbReference type="EMBL" id="JAHQCW010000027">
    <property type="protein sequence ID" value="MBU9737959.1"/>
    <property type="molecule type" value="Genomic_DNA"/>
</dbReference>
<keyword evidence="3" id="KW-1003">Cell membrane</keyword>
<feature type="transmembrane region" description="Helical" evidence="7">
    <location>
        <begin position="50"/>
        <end position="71"/>
    </location>
</feature>
<gene>
    <name evidence="9" type="ORF">KTH89_15555</name>
</gene>